<evidence type="ECO:0000313" key="1">
    <source>
        <dbReference type="EMBL" id="GFT77695.1"/>
    </source>
</evidence>
<keyword evidence="2" id="KW-1185">Reference proteome</keyword>
<gene>
    <name evidence="1" type="ORF">NPIL_628281</name>
</gene>
<dbReference type="Proteomes" id="UP000887013">
    <property type="component" value="Unassembled WGS sequence"/>
</dbReference>
<reference evidence="1" key="1">
    <citation type="submission" date="2020-08" db="EMBL/GenBank/DDBJ databases">
        <title>Multicomponent nature underlies the extraordinary mechanical properties of spider dragline silk.</title>
        <authorList>
            <person name="Kono N."/>
            <person name="Nakamura H."/>
            <person name="Mori M."/>
            <person name="Yoshida Y."/>
            <person name="Ohtoshi R."/>
            <person name="Malay A.D."/>
            <person name="Moran D.A.P."/>
            <person name="Tomita M."/>
            <person name="Numata K."/>
            <person name="Arakawa K."/>
        </authorList>
    </citation>
    <scope>NUCLEOTIDE SEQUENCE</scope>
</reference>
<comment type="caution">
    <text evidence="1">The sequence shown here is derived from an EMBL/GenBank/DDBJ whole genome shotgun (WGS) entry which is preliminary data.</text>
</comment>
<dbReference type="AlphaFoldDB" id="A0A8X6PLP4"/>
<sequence length="143" mass="16884">MEYVSAYSFLGPMKRLQTDGTIVWRFKNIVGSVVPVKRIQYRLRQFDPRGHRLESKGFPCRTDQQVEFRFPIFCPNDLQKRSMPPFGRCLHGIVFKLPRLHVDKSVEIGYVQLVIIRQQLSHLFQDALAERNDGYNFRWLQAV</sequence>
<protein>
    <submittedName>
        <fullName evidence="1">Uncharacterized protein</fullName>
    </submittedName>
</protein>
<proteinExistence type="predicted"/>
<name>A0A8X6PLP4_NEPPI</name>
<evidence type="ECO:0000313" key="2">
    <source>
        <dbReference type="Proteomes" id="UP000887013"/>
    </source>
</evidence>
<accession>A0A8X6PLP4</accession>
<dbReference type="EMBL" id="BMAW01022406">
    <property type="protein sequence ID" value="GFT77695.1"/>
    <property type="molecule type" value="Genomic_DNA"/>
</dbReference>
<organism evidence="1 2">
    <name type="scientific">Nephila pilipes</name>
    <name type="common">Giant wood spider</name>
    <name type="synonym">Nephila maculata</name>
    <dbReference type="NCBI Taxonomy" id="299642"/>
    <lineage>
        <taxon>Eukaryota</taxon>
        <taxon>Metazoa</taxon>
        <taxon>Ecdysozoa</taxon>
        <taxon>Arthropoda</taxon>
        <taxon>Chelicerata</taxon>
        <taxon>Arachnida</taxon>
        <taxon>Araneae</taxon>
        <taxon>Araneomorphae</taxon>
        <taxon>Entelegynae</taxon>
        <taxon>Araneoidea</taxon>
        <taxon>Nephilidae</taxon>
        <taxon>Nephila</taxon>
    </lineage>
</organism>